<gene>
    <name evidence="2" type="ORF">HHL15_16170</name>
</gene>
<name>A0A848G7N2_9RHOO</name>
<dbReference type="Gene3D" id="1.20.120.520">
    <property type="entry name" value="nmb1532 protein domain like"/>
    <property type="match status" value="1"/>
</dbReference>
<dbReference type="CDD" id="cd12108">
    <property type="entry name" value="Hr-like"/>
    <property type="match status" value="1"/>
</dbReference>
<dbReference type="RefSeq" id="WP_169146829.1">
    <property type="nucleotide sequence ID" value="NZ_JABBGA010000014.1"/>
</dbReference>
<organism evidence="2 3">
    <name type="scientific">Zoogloea dura</name>
    <dbReference type="NCBI Taxonomy" id="2728840"/>
    <lineage>
        <taxon>Bacteria</taxon>
        <taxon>Pseudomonadati</taxon>
        <taxon>Pseudomonadota</taxon>
        <taxon>Betaproteobacteria</taxon>
        <taxon>Rhodocyclales</taxon>
        <taxon>Zoogloeaceae</taxon>
        <taxon>Zoogloea</taxon>
    </lineage>
</organism>
<feature type="domain" description="Hemerythrin-like" evidence="1">
    <location>
        <begin position="8"/>
        <end position="141"/>
    </location>
</feature>
<dbReference type="InterPro" id="IPR012312">
    <property type="entry name" value="Hemerythrin-like"/>
</dbReference>
<accession>A0A848G7N2</accession>
<proteinExistence type="predicted"/>
<dbReference type="GO" id="GO:0005886">
    <property type="term" value="C:plasma membrane"/>
    <property type="evidence" value="ECO:0007669"/>
    <property type="project" value="TreeGrafter"/>
</dbReference>
<keyword evidence="3" id="KW-1185">Reference proteome</keyword>
<reference evidence="2 3" key="1">
    <citation type="submission" date="2020-04" db="EMBL/GenBank/DDBJ databases">
        <title>Zoogloea sp. G-4-1-14 isolated from soil.</title>
        <authorList>
            <person name="Dahal R.H."/>
        </authorList>
    </citation>
    <scope>NUCLEOTIDE SEQUENCE [LARGE SCALE GENOMIC DNA]</scope>
    <source>
        <strain evidence="2 3">G-4-1-14</strain>
    </source>
</reference>
<dbReference type="Proteomes" id="UP000580043">
    <property type="component" value="Unassembled WGS sequence"/>
</dbReference>
<dbReference type="PANTHER" id="PTHR39966">
    <property type="entry name" value="BLL2471 PROTEIN-RELATED"/>
    <property type="match status" value="1"/>
</dbReference>
<evidence type="ECO:0000259" key="1">
    <source>
        <dbReference type="Pfam" id="PF01814"/>
    </source>
</evidence>
<evidence type="ECO:0000313" key="2">
    <source>
        <dbReference type="EMBL" id="NML27290.1"/>
    </source>
</evidence>
<sequence length="202" mass="23124">MSTLTRQVIRDEHASLAAMLQSLAMMLRMGPREDRQVYFEVVRAMLFYIDEIPEKQHHSIESGLLFPRVAERLPEMREVIGRLDREHARGEETVRRLQHELLAWELLGETRRDAFEASLATYLRFYEEHMRLEEEQVLPAAERCFSAADWQELDAAFARNHDPLGRLLAGAGVSGLDPLYQALFSRIARLAPPPVGLGEASN</sequence>
<comment type="caution">
    <text evidence="2">The sequence shown here is derived from an EMBL/GenBank/DDBJ whole genome shotgun (WGS) entry which is preliminary data.</text>
</comment>
<dbReference type="EMBL" id="JABBGA010000014">
    <property type="protein sequence ID" value="NML27290.1"/>
    <property type="molecule type" value="Genomic_DNA"/>
</dbReference>
<evidence type="ECO:0000313" key="3">
    <source>
        <dbReference type="Proteomes" id="UP000580043"/>
    </source>
</evidence>
<dbReference type="AlphaFoldDB" id="A0A848G7N2"/>
<protein>
    <submittedName>
        <fullName evidence="2">Hemerythrin domain-containing protein</fullName>
    </submittedName>
</protein>
<dbReference type="Pfam" id="PF01814">
    <property type="entry name" value="Hemerythrin"/>
    <property type="match status" value="1"/>
</dbReference>
<dbReference type="PANTHER" id="PTHR39966:SF1">
    <property type="entry name" value="HEMERYTHRIN-LIKE DOMAIN-CONTAINING PROTEIN"/>
    <property type="match status" value="1"/>
</dbReference>